<dbReference type="EMBL" id="JABWGO010000013">
    <property type="protein sequence ID" value="NUW45742.1"/>
    <property type="molecule type" value="Genomic_DNA"/>
</dbReference>
<organism evidence="1 2">
    <name type="scientific">Nonomuraea rhodomycinica</name>
    <dbReference type="NCBI Taxonomy" id="1712872"/>
    <lineage>
        <taxon>Bacteria</taxon>
        <taxon>Bacillati</taxon>
        <taxon>Actinomycetota</taxon>
        <taxon>Actinomycetes</taxon>
        <taxon>Streptosporangiales</taxon>
        <taxon>Streptosporangiaceae</taxon>
        <taxon>Nonomuraea</taxon>
    </lineage>
</organism>
<accession>A0A7Y6IWP0</accession>
<dbReference type="AlphaFoldDB" id="A0A7Y6IWP0"/>
<keyword evidence="2" id="KW-1185">Reference proteome</keyword>
<name>A0A7Y6IWP0_9ACTN</name>
<comment type="caution">
    <text evidence="1">The sequence shown here is derived from an EMBL/GenBank/DDBJ whole genome shotgun (WGS) entry which is preliminary data.</text>
</comment>
<sequence length="116" mass="13277">MASDLRRHGETGSAVRAAELIVSSARLRELSECSALLRRTRLRAEEIVTEARELLAEAERQGDPDRILALSTQLDEARLAYRKVVTAYVTICRRIREERQEIDRARMTLVRRGLTD</sequence>
<proteinExistence type="predicted"/>
<gene>
    <name evidence="1" type="ORF">HT134_37355</name>
</gene>
<evidence type="ECO:0000313" key="1">
    <source>
        <dbReference type="EMBL" id="NUW45742.1"/>
    </source>
</evidence>
<dbReference type="Proteomes" id="UP000546126">
    <property type="component" value="Unassembled WGS sequence"/>
</dbReference>
<dbReference type="RefSeq" id="WP_175605213.1">
    <property type="nucleotide sequence ID" value="NZ_JABWGO010000013.1"/>
</dbReference>
<evidence type="ECO:0000313" key="2">
    <source>
        <dbReference type="Proteomes" id="UP000546126"/>
    </source>
</evidence>
<protein>
    <submittedName>
        <fullName evidence="1">Uncharacterized protein</fullName>
    </submittedName>
</protein>
<reference evidence="1 2" key="1">
    <citation type="submission" date="2020-06" db="EMBL/GenBank/DDBJ databases">
        <authorList>
            <person name="Chanama M."/>
        </authorList>
    </citation>
    <scope>NUCLEOTIDE SEQUENCE [LARGE SCALE GENOMIC DNA]</scope>
    <source>
        <strain evidence="1 2">TBRC6557</strain>
    </source>
</reference>